<dbReference type="EMBL" id="JAODUO010001888">
    <property type="protein sequence ID" value="KAK2157282.1"/>
    <property type="molecule type" value="Genomic_DNA"/>
</dbReference>
<dbReference type="PROSITE" id="PS50966">
    <property type="entry name" value="ZF_SWIM"/>
    <property type="match status" value="1"/>
</dbReference>
<dbReference type="GO" id="GO:0006281">
    <property type="term" value="P:DNA repair"/>
    <property type="evidence" value="ECO:0007669"/>
    <property type="project" value="UniProtKB-ARBA"/>
</dbReference>
<dbReference type="PANTHER" id="PTHR47526">
    <property type="entry name" value="ATP-DEPENDENT DNA HELICASE"/>
    <property type="match status" value="1"/>
</dbReference>
<organism evidence="3 4">
    <name type="scientific">Ridgeia piscesae</name>
    <name type="common">Tubeworm</name>
    <dbReference type="NCBI Taxonomy" id="27915"/>
    <lineage>
        <taxon>Eukaryota</taxon>
        <taxon>Metazoa</taxon>
        <taxon>Spiralia</taxon>
        <taxon>Lophotrochozoa</taxon>
        <taxon>Annelida</taxon>
        <taxon>Polychaeta</taxon>
        <taxon>Sedentaria</taxon>
        <taxon>Canalipalpata</taxon>
        <taxon>Sabellida</taxon>
        <taxon>Siboglinidae</taxon>
        <taxon>Ridgeia</taxon>
    </lineage>
</organism>
<dbReference type="SUPFAM" id="SSF52980">
    <property type="entry name" value="Restriction endonuclease-like"/>
    <property type="match status" value="1"/>
</dbReference>
<reference evidence="3" key="1">
    <citation type="journal article" date="2023" name="Mol. Biol. Evol.">
        <title>Third-Generation Sequencing Reveals the Adaptive Role of the Epigenome in Three Deep-Sea Polychaetes.</title>
        <authorList>
            <person name="Perez M."/>
            <person name="Aroh O."/>
            <person name="Sun Y."/>
            <person name="Lan Y."/>
            <person name="Juniper S.K."/>
            <person name="Young C.R."/>
            <person name="Angers B."/>
            <person name="Qian P.Y."/>
        </authorList>
    </citation>
    <scope>NUCLEOTIDE SEQUENCE</scope>
    <source>
        <strain evidence="3">R07B-5</strain>
    </source>
</reference>
<dbReference type="Pfam" id="PF09588">
    <property type="entry name" value="YqaJ"/>
    <property type="match status" value="1"/>
</dbReference>
<keyword evidence="1" id="KW-0863">Zinc-finger</keyword>
<dbReference type="CDD" id="cd22343">
    <property type="entry name" value="PDDEXK_lambda_exonuclease-like"/>
    <property type="match status" value="1"/>
</dbReference>
<comment type="caution">
    <text evidence="3">The sequence shown here is derived from an EMBL/GenBank/DDBJ whole genome shotgun (WGS) entry which is preliminary data.</text>
</comment>
<protein>
    <recommendedName>
        <fullName evidence="2">SWIM-type domain-containing protein</fullName>
    </recommendedName>
</protein>
<keyword evidence="1" id="KW-0479">Metal-binding</keyword>
<dbReference type="Proteomes" id="UP001209878">
    <property type="component" value="Unassembled WGS sequence"/>
</dbReference>
<keyword evidence="4" id="KW-1185">Reference proteome</keyword>
<feature type="domain" description="SWIM-type" evidence="2">
    <location>
        <begin position="123"/>
        <end position="162"/>
    </location>
</feature>
<dbReference type="GO" id="GO:0008270">
    <property type="term" value="F:zinc ion binding"/>
    <property type="evidence" value="ECO:0007669"/>
    <property type="project" value="UniProtKB-KW"/>
</dbReference>
<evidence type="ECO:0000256" key="1">
    <source>
        <dbReference type="PROSITE-ProRule" id="PRU00325"/>
    </source>
</evidence>
<dbReference type="InterPro" id="IPR007527">
    <property type="entry name" value="Znf_SWIM"/>
</dbReference>
<dbReference type="InterPro" id="IPR011604">
    <property type="entry name" value="PDDEXK-like_dom_sf"/>
</dbReference>
<dbReference type="AlphaFoldDB" id="A0AAD9N4Z8"/>
<name>A0AAD9N4Z8_RIDPI</name>
<dbReference type="Gene3D" id="3.90.320.10">
    <property type="match status" value="1"/>
</dbReference>
<evidence type="ECO:0000313" key="3">
    <source>
        <dbReference type="EMBL" id="KAK2157282.1"/>
    </source>
</evidence>
<gene>
    <name evidence="3" type="ORF">NP493_1892g00012</name>
</gene>
<evidence type="ECO:0000259" key="2">
    <source>
        <dbReference type="PROSITE" id="PS50966"/>
    </source>
</evidence>
<dbReference type="InterPro" id="IPR011335">
    <property type="entry name" value="Restrct_endonuc-II-like"/>
</dbReference>
<accession>A0AAD9N4Z8</accession>
<dbReference type="InterPro" id="IPR019080">
    <property type="entry name" value="YqaJ_viral_recombinase"/>
</dbReference>
<dbReference type="PANTHER" id="PTHR47526:SF3">
    <property type="entry name" value="PHD-TYPE DOMAIN-CONTAINING PROTEIN"/>
    <property type="match status" value="1"/>
</dbReference>
<evidence type="ECO:0000313" key="4">
    <source>
        <dbReference type="Proteomes" id="UP001209878"/>
    </source>
</evidence>
<keyword evidence="1" id="KW-0862">Zinc</keyword>
<proteinExistence type="predicted"/>
<sequence>MSKFVFDPDRETAIRILQEHLGNKKNIAEPQVADWTETMDVIPLRYSYRSIVEYLLKRQVAVINARGEALGVPVMLPTADKPLMKGHNFFASGNVGEVLLNRSSCGAVHVRCGVLASMRDTRYNVKGILDGESGLVHSASCQCPAGAGGKCNHVAALLFAMLDFVTEMRNPDCCTNKSQVWHRPNRATKRATRPLVVGKRKVWKHLFARTVLRKKPLEDYKDYRPIDKVVAPDTERLFNDIKKLEIEHHRMGLRQILDDSTDTASSEEGDNNEVISFTPDEIVLQRLQVTADEQRHIEQSTVGQHLNPQWFKQRSGRLTASKAKRYCGKGNPSLLLRSVLSSAATMTRTTGHMAYGIEHESTAVLKYVNAATELQPVQVRECGLFVDIGNGQLAASPDRIATIGGQDVVIEVKCLSSCRTLSPLNAIKLKQGESGFAFRMINSGVSLKEKHPYHYQMQMQMAVTGLTQCHVVVFTSPDHDICICEVGFDRVFWESMKTKMLDFHASFVVPALVNQMCR</sequence>